<dbReference type="EMBL" id="DF238771">
    <property type="protein sequence ID" value="GAC93036.1"/>
    <property type="molecule type" value="Genomic_DNA"/>
</dbReference>
<evidence type="ECO:0000313" key="10">
    <source>
        <dbReference type="EMBL" id="GAC93036.1"/>
    </source>
</evidence>
<dbReference type="InterPro" id="IPR044880">
    <property type="entry name" value="NCX_ion-bd_dom_sf"/>
</dbReference>
<feature type="transmembrane region" description="Helical" evidence="8">
    <location>
        <begin position="188"/>
        <end position="206"/>
    </location>
</feature>
<evidence type="ECO:0000313" key="11">
    <source>
        <dbReference type="Proteomes" id="UP000014071"/>
    </source>
</evidence>
<dbReference type="GO" id="GO:0006874">
    <property type="term" value="P:intracellular calcium ion homeostasis"/>
    <property type="evidence" value="ECO:0007669"/>
    <property type="project" value="TreeGrafter"/>
</dbReference>
<accession>R9NWX3</accession>
<feature type="transmembrane region" description="Helical" evidence="8">
    <location>
        <begin position="164"/>
        <end position="181"/>
    </location>
</feature>
<evidence type="ECO:0000256" key="2">
    <source>
        <dbReference type="ARBA" id="ARBA00005364"/>
    </source>
</evidence>
<feature type="domain" description="Sodium/calcium exchanger membrane region" evidence="9">
    <location>
        <begin position="92"/>
        <end position="242"/>
    </location>
</feature>
<dbReference type="Proteomes" id="UP000014071">
    <property type="component" value="Unassembled WGS sequence"/>
</dbReference>
<dbReference type="GO" id="GO:0005262">
    <property type="term" value="F:calcium channel activity"/>
    <property type="evidence" value="ECO:0007669"/>
    <property type="project" value="TreeGrafter"/>
</dbReference>
<name>R9NWX3_PSEHS</name>
<keyword evidence="4 8" id="KW-0812">Transmembrane</keyword>
<keyword evidence="11" id="KW-1185">Reference proteome</keyword>
<feature type="compositionally biased region" description="Polar residues" evidence="7">
    <location>
        <begin position="284"/>
        <end position="297"/>
    </location>
</feature>
<feature type="region of interest" description="Disordered" evidence="7">
    <location>
        <begin position="61"/>
        <end position="80"/>
    </location>
</feature>
<feature type="compositionally biased region" description="Low complexity" evidence="7">
    <location>
        <begin position="301"/>
        <end position="312"/>
    </location>
</feature>
<comment type="similarity">
    <text evidence="2">Belongs to the Ca(2+):cation antiporter (CaCA) (TC 2.A.19) family. SLC24A subfamily.</text>
</comment>
<dbReference type="Gene3D" id="1.20.1420.30">
    <property type="entry name" value="NCX, central ion-binding region"/>
    <property type="match status" value="2"/>
</dbReference>
<dbReference type="InterPro" id="IPR004837">
    <property type="entry name" value="NaCa_Exmemb"/>
</dbReference>
<comment type="subcellular location">
    <subcellularLocation>
        <location evidence="1">Membrane</location>
        <topology evidence="1">Multi-pass membrane protein</topology>
    </subcellularLocation>
</comment>
<feature type="region of interest" description="Disordered" evidence="7">
    <location>
        <begin position="255"/>
        <end position="319"/>
    </location>
</feature>
<evidence type="ECO:0000259" key="9">
    <source>
        <dbReference type="Pfam" id="PF01699"/>
    </source>
</evidence>
<evidence type="ECO:0000256" key="4">
    <source>
        <dbReference type="ARBA" id="ARBA00022692"/>
    </source>
</evidence>
<dbReference type="eggNOG" id="ENOG502S0NS">
    <property type="taxonomic scope" value="Eukaryota"/>
</dbReference>
<keyword evidence="5 8" id="KW-1133">Transmembrane helix</keyword>
<dbReference type="InterPro" id="IPR004481">
    <property type="entry name" value="K/Na/Ca-exchanger"/>
</dbReference>
<evidence type="ECO:0000256" key="6">
    <source>
        <dbReference type="ARBA" id="ARBA00023136"/>
    </source>
</evidence>
<dbReference type="GO" id="GO:0005886">
    <property type="term" value="C:plasma membrane"/>
    <property type="evidence" value="ECO:0007669"/>
    <property type="project" value="TreeGrafter"/>
</dbReference>
<dbReference type="PANTHER" id="PTHR10846:SF8">
    <property type="entry name" value="INNER MEMBRANE PROTEIN YRBG"/>
    <property type="match status" value="1"/>
</dbReference>
<keyword evidence="3" id="KW-0813">Transport</keyword>
<dbReference type="GO" id="GO:0008273">
    <property type="term" value="F:calcium, potassium:sodium antiporter activity"/>
    <property type="evidence" value="ECO:0007669"/>
    <property type="project" value="TreeGrafter"/>
</dbReference>
<evidence type="ECO:0000256" key="7">
    <source>
        <dbReference type="SAM" id="MobiDB-lite"/>
    </source>
</evidence>
<feature type="domain" description="Sodium/calcium exchanger membrane region" evidence="9">
    <location>
        <begin position="356"/>
        <end position="412"/>
    </location>
</feature>
<protein>
    <recommendedName>
        <fullName evidence="9">Sodium/calcium exchanger membrane region domain-containing protein</fullName>
    </recommendedName>
</protein>
<keyword evidence="6 8" id="KW-0472">Membrane</keyword>
<dbReference type="FunFam" id="1.20.1420.30:FF:000039">
    <property type="entry name" value="WGS project CABT00000000 data, contig 2.3"/>
    <property type="match status" value="1"/>
</dbReference>
<dbReference type="RefSeq" id="XP_012186623.1">
    <property type="nucleotide sequence ID" value="XM_012331233.1"/>
</dbReference>
<dbReference type="Pfam" id="PF01699">
    <property type="entry name" value="Na_Ca_ex"/>
    <property type="match status" value="3"/>
</dbReference>
<feature type="transmembrane region" description="Helical" evidence="8">
    <location>
        <begin position="526"/>
        <end position="546"/>
    </location>
</feature>
<dbReference type="STRING" id="1305764.R9NWX3"/>
<sequence length="548" mass="58001">MQLCRLSSGIAGEARENGVGLDARPFRCKSHDTFTSSRLDHTSTSHATTLTMVAIGKTDASLRHPEKRQPQAPQQESLSDKRASDLIYHSSVFVAGILLLEKAADQFIRHVSQLSTQLGVSPTLIALLTAGAEWEELVVVVASIAQGSHDLAVANIVGSSISNILGAFSLGILFAPAGVVFDDSSKRFAIIQAAITTVVLLLVVAVQIQHADKDAKLASKRLFENVVGVSLIVLFVLYMLGLSWAIGRGMLAAPQASDSETSSDSDSDNEATTPDDRSAVHSDAASTTTLGNESEASSYVPPRRTPGAAGRRGQNRTATSAAIERTPLLLGSATSSNLASRLAQRRRRAILRSLHRLLVTFAILSLAGYLLSHSVLEIASVTHLSDTVLGLTVLSFATTIPEKMLSLIAGIRTAPASTRPPAPVRRPSLARRASIHDAAEDDVSRGASSILMAGAAGSNIFLLTLCLGISLISDKASSLSSPSQSISARQDQSRFAASSVRWEELALLETASLALVLIAFTGGQRWQGVVLLLGYVAFLVAEFTILKR</sequence>
<feature type="domain" description="Sodium/calcium exchanger membrane region" evidence="9">
    <location>
        <begin position="444"/>
        <end position="541"/>
    </location>
</feature>
<dbReference type="OrthoDB" id="2127281at2759"/>
<dbReference type="PANTHER" id="PTHR10846">
    <property type="entry name" value="SODIUM/POTASSIUM/CALCIUM EXCHANGER"/>
    <property type="match status" value="1"/>
</dbReference>
<dbReference type="GeneID" id="24105902"/>
<evidence type="ECO:0000256" key="5">
    <source>
        <dbReference type="ARBA" id="ARBA00022989"/>
    </source>
</evidence>
<gene>
    <name evidence="10" type="ORF">PHSY_000597</name>
</gene>
<reference evidence="11" key="1">
    <citation type="journal article" date="2013" name="Genome Announc.">
        <title>Draft genome sequence of the basidiomycetous yeast-like fungus Pseudozyma hubeiensis SY62, which produces an abundant amount of the biosurfactant mannosylerythritol lipids.</title>
        <authorList>
            <person name="Konishi M."/>
            <person name="Hatada Y."/>
            <person name="Horiuchi J."/>
        </authorList>
    </citation>
    <scope>NUCLEOTIDE SEQUENCE [LARGE SCALE GENOMIC DNA]</scope>
    <source>
        <strain evidence="11">SY62</strain>
    </source>
</reference>
<dbReference type="HOGENOM" id="CLU_007948_1_0_1"/>
<evidence type="ECO:0000256" key="1">
    <source>
        <dbReference type="ARBA" id="ARBA00004141"/>
    </source>
</evidence>
<organism evidence="10 11">
    <name type="scientific">Pseudozyma hubeiensis (strain SY62)</name>
    <name type="common">Yeast</name>
    <dbReference type="NCBI Taxonomy" id="1305764"/>
    <lineage>
        <taxon>Eukaryota</taxon>
        <taxon>Fungi</taxon>
        <taxon>Dikarya</taxon>
        <taxon>Basidiomycota</taxon>
        <taxon>Ustilaginomycotina</taxon>
        <taxon>Ustilaginomycetes</taxon>
        <taxon>Ustilaginales</taxon>
        <taxon>Ustilaginaceae</taxon>
        <taxon>Pseudozyma</taxon>
    </lineage>
</organism>
<feature type="transmembrane region" description="Helical" evidence="8">
    <location>
        <begin position="450"/>
        <end position="472"/>
    </location>
</feature>
<dbReference type="AlphaFoldDB" id="R9NWX3"/>
<evidence type="ECO:0000256" key="3">
    <source>
        <dbReference type="ARBA" id="ARBA00022449"/>
    </source>
</evidence>
<keyword evidence="3" id="KW-0050">Antiport</keyword>
<evidence type="ECO:0000256" key="8">
    <source>
        <dbReference type="SAM" id="Phobius"/>
    </source>
</evidence>
<feature type="transmembrane region" description="Helical" evidence="8">
    <location>
        <begin position="226"/>
        <end position="246"/>
    </location>
</feature>
<feature type="transmembrane region" description="Helical" evidence="8">
    <location>
        <begin position="354"/>
        <end position="372"/>
    </location>
</feature>
<proteinExistence type="inferred from homology"/>